<keyword evidence="11" id="KW-1185">Reference proteome</keyword>
<protein>
    <recommendedName>
        <fullName evidence="1">non-specific serine/threonine protein kinase</fullName>
        <ecNumber evidence="1">2.7.11.1</ecNumber>
    </recommendedName>
</protein>
<dbReference type="SUPFAM" id="SSF56112">
    <property type="entry name" value="Protein kinase-like (PK-like)"/>
    <property type="match status" value="1"/>
</dbReference>
<reference evidence="10 11" key="1">
    <citation type="submission" date="2018-08" db="EMBL/GenBank/DDBJ databases">
        <title>Genome and evolution of the arbuscular mycorrhizal fungus Diversispora epigaea (formerly Glomus versiforme) and its bacterial endosymbionts.</title>
        <authorList>
            <person name="Sun X."/>
            <person name="Fei Z."/>
            <person name="Harrison M."/>
        </authorList>
    </citation>
    <scope>NUCLEOTIDE SEQUENCE [LARGE SCALE GENOMIC DNA]</scope>
    <source>
        <strain evidence="10 11">IT104</strain>
    </source>
</reference>
<dbReference type="Gene3D" id="1.10.510.10">
    <property type="entry name" value="Transferase(Phosphotransferase) domain 1"/>
    <property type="match status" value="1"/>
</dbReference>
<dbReference type="PANTHER" id="PTHR44329">
    <property type="entry name" value="SERINE/THREONINE-PROTEIN KINASE TNNI3K-RELATED"/>
    <property type="match status" value="1"/>
</dbReference>
<evidence type="ECO:0000256" key="7">
    <source>
        <dbReference type="ARBA" id="ARBA00047899"/>
    </source>
</evidence>
<dbReference type="InterPro" id="IPR051681">
    <property type="entry name" value="Ser/Thr_Kinases-Pseudokinases"/>
</dbReference>
<keyword evidence="3" id="KW-0808">Transferase</keyword>
<evidence type="ECO:0000313" key="10">
    <source>
        <dbReference type="EMBL" id="RHZ82300.1"/>
    </source>
</evidence>
<comment type="catalytic activity">
    <reaction evidence="7">
        <text>L-threonyl-[protein] + ATP = O-phospho-L-threonyl-[protein] + ADP + H(+)</text>
        <dbReference type="Rhea" id="RHEA:46608"/>
        <dbReference type="Rhea" id="RHEA-COMP:11060"/>
        <dbReference type="Rhea" id="RHEA-COMP:11605"/>
        <dbReference type="ChEBI" id="CHEBI:15378"/>
        <dbReference type="ChEBI" id="CHEBI:30013"/>
        <dbReference type="ChEBI" id="CHEBI:30616"/>
        <dbReference type="ChEBI" id="CHEBI:61977"/>
        <dbReference type="ChEBI" id="CHEBI:456216"/>
        <dbReference type="EC" id="2.7.11.1"/>
    </reaction>
</comment>
<gene>
    <name evidence="10" type="ORF">Glove_109g199</name>
</gene>
<comment type="caution">
    <text evidence="10">The sequence shown here is derived from an EMBL/GenBank/DDBJ whole genome shotgun (WGS) entry which is preliminary data.</text>
</comment>
<name>A0A397JC05_9GLOM</name>
<dbReference type="AlphaFoldDB" id="A0A397JC05"/>
<accession>A0A397JC05</accession>
<keyword evidence="5" id="KW-0418">Kinase</keyword>
<dbReference type="GO" id="GO:0004674">
    <property type="term" value="F:protein serine/threonine kinase activity"/>
    <property type="evidence" value="ECO:0007669"/>
    <property type="project" value="UniProtKB-KW"/>
</dbReference>
<keyword evidence="4" id="KW-0547">Nucleotide-binding</keyword>
<dbReference type="InterPro" id="IPR011009">
    <property type="entry name" value="Kinase-like_dom_sf"/>
</dbReference>
<evidence type="ECO:0000259" key="9">
    <source>
        <dbReference type="PROSITE" id="PS50011"/>
    </source>
</evidence>
<proteinExistence type="predicted"/>
<dbReference type="OrthoDB" id="2426488at2759"/>
<evidence type="ECO:0000256" key="5">
    <source>
        <dbReference type="ARBA" id="ARBA00022777"/>
    </source>
</evidence>
<sequence>MIWLFVPHIYLLQPNKSDYLHVVIDWFTTRIYNMFTKEQKFGTRSSGNANIKKFIQESLIYNPKSNLQWIPYDNFHNTKRIADSKYYTFHSATASLRNYIINKWDYEIESCDVVLKELKDYRYDILEFIKAIKKAIDNFITYYPTKYKSIGISKNPSTQNYIIAMRSCEVTIHSCLSESGFVLKIGWMSKTDWLHQIIEGLDALHENNLVHCDLHSRNISMKEREDDSDLSDVIIGPGLCKLSNNLALNFDNKYNNVYGSIPYIPPEVLRGNEFTKEGDIYSFGGIMYEMATGNQPFADQAHDTYLMIDICNGTRPKVPDMILNLIPKCYLDMMYRCWDDDPSKRPTAHELNNIIYLWKIYIFRDEDFSDAFLNRERINESHKQKLFRAFYNFHPQSCYISRDIHTLYELQDSLEDIKSGKCADPNLCLKHKSDILT</sequence>
<dbReference type="Proteomes" id="UP000266861">
    <property type="component" value="Unassembled WGS sequence"/>
</dbReference>
<dbReference type="InterPro" id="IPR000719">
    <property type="entry name" value="Prot_kinase_dom"/>
</dbReference>
<comment type="catalytic activity">
    <reaction evidence="8">
        <text>L-seryl-[protein] + ATP = O-phospho-L-seryl-[protein] + ADP + H(+)</text>
        <dbReference type="Rhea" id="RHEA:17989"/>
        <dbReference type="Rhea" id="RHEA-COMP:9863"/>
        <dbReference type="Rhea" id="RHEA-COMP:11604"/>
        <dbReference type="ChEBI" id="CHEBI:15378"/>
        <dbReference type="ChEBI" id="CHEBI:29999"/>
        <dbReference type="ChEBI" id="CHEBI:30616"/>
        <dbReference type="ChEBI" id="CHEBI:83421"/>
        <dbReference type="ChEBI" id="CHEBI:456216"/>
        <dbReference type="EC" id="2.7.11.1"/>
    </reaction>
</comment>
<evidence type="ECO:0000256" key="6">
    <source>
        <dbReference type="ARBA" id="ARBA00022840"/>
    </source>
</evidence>
<keyword evidence="6" id="KW-0067">ATP-binding</keyword>
<dbReference type="EMBL" id="PQFF01000102">
    <property type="protein sequence ID" value="RHZ82300.1"/>
    <property type="molecule type" value="Genomic_DNA"/>
</dbReference>
<dbReference type="PROSITE" id="PS50011">
    <property type="entry name" value="PROTEIN_KINASE_DOM"/>
    <property type="match status" value="1"/>
</dbReference>
<evidence type="ECO:0000256" key="8">
    <source>
        <dbReference type="ARBA" id="ARBA00048679"/>
    </source>
</evidence>
<feature type="domain" description="Protein kinase" evidence="9">
    <location>
        <begin position="75"/>
        <end position="357"/>
    </location>
</feature>
<dbReference type="STRING" id="1348612.A0A397JC05"/>
<dbReference type="EC" id="2.7.11.1" evidence="1"/>
<evidence type="ECO:0000313" key="11">
    <source>
        <dbReference type="Proteomes" id="UP000266861"/>
    </source>
</evidence>
<evidence type="ECO:0000256" key="4">
    <source>
        <dbReference type="ARBA" id="ARBA00022741"/>
    </source>
</evidence>
<dbReference type="PANTHER" id="PTHR44329:SF285">
    <property type="entry name" value="V-MOS MOLONEY MURINE SARCOMA VIRAL ONCO HOMOLOG"/>
    <property type="match status" value="1"/>
</dbReference>
<dbReference type="GO" id="GO:0005524">
    <property type="term" value="F:ATP binding"/>
    <property type="evidence" value="ECO:0007669"/>
    <property type="project" value="UniProtKB-KW"/>
</dbReference>
<evidence type="ECO:0000256" key="1">
    <source>
        <dbReference type="ARBA" id="ARBA00012513"/>
    </source>
</evidence>
<evidence type="ECO:0000256" key="2">
    <source>
        <dbReference type="ARBA" id="ARBA00022527"/>
    </source>
</evidence>
<dbReference type="Pfam" id="PF00069">
    <property type="entry name" value="Pkinase"/>
    <property type="match status" value="1"/>
</dbReference>
<keyword evidence="2" id="KW-0723">Serine/threonine-protein kinase</keyword>
<organism evidence="10 11">
    <name type="scientific">Diversispora epigaea</name>
    <dbReference type="NCBI Taxonomy" id="1348612"/>
    <lineage>
        <taxon>Eukaryota</taxon>
        <taxon>Fungi</taxon>
        <taxon>Fungi incertae sedis</taxon>
        <taxon>Mucoromycota</taxon>
        <taxon>Glomeromycotina</taxon>
        <taxon>Glomeromycetes</taxon>
        <taxon>Diversisporales</taxon>
        <taxon>Diversisporaceae</taxon>
        <taxon>Diversispora</taxon>
    </lineage>
</organism>
<evidence type="ECO:0000256" key="3">
    <source>
        <dbReference type="ARBA" id="ARBA00022679"/>
    </source>
</evidence>